<keyword evidence="2" id="KW-1185">Reference proteome</keyword>
<organism evidence="1 2">
    <name type="scientific">Striga asiatica</name>
    <name type="common">Asiatic witchweed</name>
    <name type="synonym">Buchnera asiatica</name>
    <dbReference type="NCBI Taxonomy" id="4170"/>
    <lineage>
        <taxon>Eukaryota</taxon>
        <taxon>Viridiplantae</taxon>
        <taxon>Streptophyta</taxon>
        <taxon>Embryophyta</taxon>
        <taxon>Tracheophyta</taxon>
        <taxon>Spermatophyta</taxon>
        <taxon>Magnoliopsida</taxon>
        <taxon>eudicotyledons</taxon>
        <taxon>Gunneridae</taxon>
        <taxon>Pentapetalae</taxon>
        <taxon>asterids</taxon>
        <taxon>lamiids</taxon>
        <taxon>Lamiales</taxon>
        <taxon>Orobanchaceae</taxon>
        <taxon>Buchnereae</taxon>
        <taxon>Striga</taxon>
    </lineage>
</organism>
<gene>
    <name evidence="1" type="ORF">STAS_24085</name>
</gene>
<sequence>MFPRPYRTGLGLHLQQSRIETSAEHEEWHGQTAGNQGLALEVLKHRHVKEFDLQVLEVSTGRSLGTLVGGSLAGIERVSRWNALAANGSLGKMPCGSHAASIKGLQQDVRASECC</sequence>
<comment type="caution">
    <text evidence="1">The sequence shown here is derived from an EMBL/GenBank/DDBJ whole genome shotgun (WGS) entry which is preliminary data.</text>
</comment>
<dbReference type="AlphaFoldDB" id="A0A5A7QRH4"/>
<protein>
    <submittedName>
        <fullName evidence="1">Enolase</fullName>
    </submittedName>
</protein>
<dbReference type="Proteomes" id="UP000325081">
    <property type="component" value="Unassembled WGS sequence"/>
</dbReference>
<evidence type="ECO:0000313" key="2">
    <source>
        <dbReference type="Proteomes" id="UP000325081"/>
    </source>
</evidence>
<name>A0A5A7QRH4_STRAF</name>
<dbReference type="EMBL" id="BKCP01007737">
    <property type="protein sequence ID" value="GER47017.1"/>
    <property type="molecule type" value="Genomic_DNA"/>
</dbReference>
<evidence type="ECO:0000313" key="1">
    <source>
        <dbReference type="EMBL" id="GER47017.1"/>
    </source>
</evidence>
<accession>A0A5A7QRH4</accession>
<reference evidence="2" key="1">
    <citation type="journal article" date="2019" name="Curr. Biol.">
        <title>Genome Sequence of Striga asiatica Provides Insight into the Evolution of Plant Parasitism.</title>
        <authorList>
            <person name="Yoshida S."/>
            <person name="Kim S."/>
            <person name="Wafula E.K."/>
            <person name="Tanskanen J."/>
            <person name="Kim Y.M."/>
            <person name="Honaas L."/>
            <person name="Yang Z."/>
            <person name="Spallek T."/>
            <person name="Conn C.E."/>
            <person name="Ichihashi Y."/>
            <person name="Cheong K."/>
            <person name="Cui S."/>
            <person name="Der J.P."/>
            <person name="Gundlach H."/>
            <person name="Jiao Y."/>
            <person name="Hori C."/>
            <person name="Ishida J.K."/>
            <person name="Kasahara H."/>
            <person name="Kiba T."/>
            <person name="Kim M.S."/>
            <person name="Koo N."/>
            <person name="Laohavisit A."/>
            <person name="Lee Y.H."/>
            <person name="Lumba S."/>
            <person name="McCourt P."/>
            <person name="Mortimer J.C."/>
            <person name="Mutuku J.M."/>
            <person name="Nomura T."/>
            <person name="Sasaki-Sekimoto Y."/>
            <person name="Seto Y."/>
            <person name="Wang Y."/>
            <person name="Wakatake T."/>
            <person name="Sakakibara H."/>
            <person name="Demura T."/>
            <person name="Yamaguchi S."/>
            <person name="Yoneyama K."/>
            <person name="Manabe R.I."/>
            <person name="Nelson D.C."/>
            <person name="Schulman A.H."/>
            <person name="Timko M.P."/>
            <person name="dePamphilis C.W."/>
            <person name="Choi D."/>
            <person name="Shirasu K."/>
        </authorList>
    </citation>
    <scope>NUCLEOTIDE SEQUENCE [LARGE SCALE GENOMIC DNA]</scope>
    <source>
        <strain evidence="2">cv. UVA1</strain>
    </source>
</reference>
<proteinExistence type="predicted"/>